<dbReference type="NCBIfam" id="TIGR01494">
    <property type="entry name" value="ATPase_P-type"/>
    <property type="match status" value="2"/>
</dbReference>
<evidence type="ECO:0000256" key="4">
    <source>
        <dbReference type="ARBA" id="ARBA00022692"/>
    </source>
</evidence>
<dbReference type="SUPFAM" id="SSF56784">
    <property type="entry name" value="HAD-like"/>
    <property type="match status" value="1"/>
</dbReference>
<feature type="transmembrane region" description="Helical" evidence="13">
    <location>
        <begin position="1048"/>
        <end position="1073"/>
    </location>
</feature>
<dbReference type="CDD" id="cd07542">
    <property type="entry name" value="P-type_ATPase_cation"/>
    <property type="match status" value="1"/>
</dbReference>
<comment type="similarity">
    <text evidence="2 13">Belongs to the cation transport ATPase (P-type) (TC 3.A.3) family. Type V subfamily.</text>
</comment>
<dbReference type="PANTHER" id="PTHR45630:SF9">
    <property type="entry name" value="CATION-TRANSPORTING ATPASE CATP-5"/>
    <property type="match status" value="1"/>
</dbReference>
<dbReference type="GO" id="GO:0005524">
    <property type="term" value="F:ATP binding"/>
    <property type="evidence" value="ECO:0007669"/>
    <property type="project" value="UniProtKB-UniRule"/>
</dbReference>
<dbReference type="InterPro" id="IPR008250">
    <property type="entry name" value="ATPase_P-typ_transduc_dom_A_sf"/>
</dbReference>
<dbReference type="InterPro" id="IPR001757">
    <property type="entry name" value="P_typ_ATPase"/>
</dbReference>
<evidence type="ECO:0000313" key="16">
    <source>
        <dbReference type="EMBL" id="CAB3400144.1"/>
    </source>
</evidence>
<dbReference type="SFLD" id="SFLDF00027">
    <property type="entry name" value="p-type_atpase"/>
    <property type="match status" value="1"/>
</dbReference>
<dbReference type="EMBL" id="CADEPM010000002">
    <property type="protein sequence ID" value="CAB3400144.1"/>
    <property type="molecule type" value="Genomic_DNA"/>
</dbReference>
<feature type="transmembrane region" description="Helical" evidence="13">
    <location>
        <begin position="110"/>
        <end position="129"/>
    </location>
</feature>
<evidence type="ECO:0000256" key="13">
    <source>
        <dbReference type="RuleBase" id="RU362082"/>
    </source>
</evidence>
<feature type="transmembrane region" description="Helical" evidence="13">
    <location>
        <begin position="1165"/>
        <end position="1194"/>
    </location>
</feature>
<keyword evidence="8 13" id="KW-0460">Magnesium</keyword>
<comment type="caution">
    <text evidence="16">The sequence shown here is derived from an EMBL/GenBank/DDBJ whole genome shotgun (WGS) entry which is preliminary data.</text>
</comment>
<dbReference type="InterPro" id="IPR047821">
    <property type="entry name" value="P5B-type_ATPase"/>
</dbReference>
<dbReference type="GO" id="GO:0015662">
    <property type="term" value="F:P-type ion transporter activity"/>
    <property type="evidence" value="ECO:0007669"/>
    <property type="project" value="InterPro"/>
</dbReference>
<dbReference type="InterPro" id="IPR006544">
    <property type="entry name" value="P-type_TPase_V"/>
</dbReference>
<dbReference type="InterPro" id="IPR018303">
    <property type="entry name" value="ATPase_P-typ_P_site"/>
</dbReference>
<dbReference type="Gene3D" id="3.40.1110.10">
    <property type="entry name" value="Calcium-transporting ATPase, cytoplasmic domain N"/>
    <property type="match status" value="1"/>
</dbReference>
<protein>
    <recommendedName>
        <fullName evidence="13">Cation-transporting ATPase</fullName>
        <ecNumber evidence="13">7.2.2.-</ecNumber>
    </recommendedName>
</protein>
<keyword evidence="10 13" id="KW-1133">Transmembrane helix</keyword>
<dbReference type="GO" id="GO:0016887">
    <property type="term" value="F:ATP hydrolysis activity"/>
    <property type="evidence" value="ECO:0007669"/>
    <property type="project" value="InterPro"/>
</dbReference>
<keyword evidence="9 13" id="KW-1278">Translocase</keyword>
<feature type="transmembrane region" description="Helical" evidence="13">
    <location>
        <begin position="289"/>
        <end position="307"/>
    </location>
</feature>
<keyword evidence="5 13" id="KW-0479">Metal-binding</keyword>
<dbReference type="SUPFAM" id="SSF81665">
    <property type="entry name" value="Calcium ATPase, transmembrane domain M"/>
    <property type="match status" value="1"/>
</dbReference>
<dbReference type="SUPFAM" id="SSF81653">
    <property type="entry name" value="Calcium ATPase, transduction domain A"/>
    <property type="match status" value="1"/>
</dbReference>
<dbReference type="InterPro" id="IPR044492">
    <property type="entry name" value="P_typ_ATPase_HD_dom"/>
</dbReference>
<dbReference type="Pfam" id="PF12409">
    <property type="entry name" value="P5-ATPase"/>
    <property type="match status" value="1"/>
</dbReference>
<feature type="transmembrane region" description="Helical" evidence="13">
    <location>
        <begin position="986"/>
        <end position="1004"/>
    </location>
</feature>
<reference evidence="16 17" key="1">
    <citation type="submission" date="2020-04" db="EMBL/GenBank/DDBJ databases">
        <authorList>
            <person name="Laetsch R D."/>
            <person name="Stevens L."/>
            <person name="Kumar S."/>
            <person name="Blaxter L. M."/>
        </authorList>
    </citation>
    <scope>NUCLEOTIDE SEQUENCE [LARGE SCALE GENOMIC DNA]</scope>
</reference>
<evidence type="ECO:0000256" key="3">
    <source>
        <dbReference type="ARBA" id="ARBA00022553"/>
    </source>
</evidence>
<evidence type="ECO:0000256" key="11">
    <source>
        <dbReference type="ARBA" id="ARBA00023136"/>
    </source>
</evidence>
<feature type="transmembrane region" description="Helical" evidence="13">
    <location>
        <begin position="1010"/>
        <end position="1027"/>
    </location>
</feature>
<evidence type="ECO:0000256" key="8">
    <source>
        <dbReference type="ARBA" id="ARBA00022842"/>
    </source>
</evidence>
<evidence type="ECO:0000256" key="10">
    <source>
        <dbReference type="ARBA" id="ARBA00022989"/>
    </source>
</evidence>
<keyword evidence="3" id="KW-0597">Phosphoprotein</keyword>
<feature type="transmembrane region" description="Helical" evidence="13">
    <location>
        <begin position="496"/>
        <end position="517"/>
    </location>
</feature>
<dbReference type="FunFam" id="3.40.1110.10:FF:000130">
    <property type="entry name" value="Cation-transporting ATPase"/>
    <property type="match status" value="1"/>
</dbReference>
<dbReference type="PROSITE" id="PS01229">
    <property type="entry name" value="COF_2"/>
    <property type="match status" value="1"/>
</dbReference>
<dbReference type="SFLD" id="SFLDS00003">
    <property type="entry name" value="Haloacid_Dehalogenase"/>
    <property type="match status" value="1"/>
</dbReference>
<dbReference type="Proteomes" id="UP000494206">
    <property type="component" value="Unassembled WGS sequence"/>
</dbReference>
<evidence type="ECO:0000259" key="14">
    <source>
        <dbReference type="Pfam" id="PF00122"/>
    </source>
</evidence>
<dbReference type="GO" id="GO:0015203">
    <property type="term" value="F:polyamine transmembrane transporter activity"/>
    <property type="evidence" value="ECO:0007669"/>
    <property type="project" value="TreeGrafter"/>
</dbReference>
<dbReference type="GO" id="GO:0046872">
    <property type="term" value="F:metal ion binding"/>
    <property type="evidence" value="ECO:0007669"/>
    <property type="project" value="UniProtKB-UniRule"/>
</dbReference>
<keyword evidence="17" id="KW-1185">Reference proteome</keyword>
<dbReference type="InterPro" id="IPR036412">
    <property type="entry name" value="HAD-like_sf"/>
</dbReference>
<dbReference type="OrthoDB" id="48943at2759"/>
<evidence type="ECO:0000313" key="17">
    <source>
        <dbReference type="Proteomes" id="UP000494206"/>
    </source>
</evidence>
<feature type="transmembrane region" description="Helical" evidence="13">
    <location>
        <begin position="1124"/>
        <end position="1145"/>
    </location>
</feature>
<accession>A0A8S1EKG7</accession>
<evidence type="ECO:0000256" key="5">
    <source>
        <dbReference type="ARBA" id="ARBA00022723"/>
    </source>
</evidence>
<evidence type="ECO:0000259" key="15">
    <source>
        <dbReference type="Pfam" id="PF12409"/>
    </source>
</evidence>
<keyword evidence="4 13" id="KW-0812">Transmembrane</keyword>
<feature type="transmembrane region" description="Helical" evidence="13">
    <location>
        <begin position="262"/>
        <end position="283"/>
    </location>
</feature>
<dbReference type="Gene3D" id="3.40.50.1000">
    <property type="entry name" value="HAD superfamily/HAD-like"/>
    <property type="match status" value="1"/>
</dbReference>
<feature type="transmembrane region" description="Helical" evidence="13">
    <location>
        <begin position="460"/>
        <end position="484"/>
    </location>
</feature>
<dbReference type="Gene3D" id="2.70.150.10">
    <property type="entry name" value="Calcium-transporting ATPase, cytoplasmic transduction domain A"/>
    <property type="match status" value="1"/>
</dbReference>
<keyword evidence="11 13" id="KW-0472">Membrane</keyword>
<dbReference type="FunFam" id="3.40.50.1000:FF:000068">
    <property type="entry name" value="Cation-transporting ATPase"/>
    <property type="match status" value="1"/>
</dbReference>
<dbReference type="InterPro" id="IPR023298">
    <property type="entry name" value="ATPase_P-typ_TM_dom_sf"/>
</dbReference>
<comment type="subcellular location">
    <subcellularLocation>
        <location evidence="1 13">Membrane</location>
        <topology evidence="1 13">Multi-pass membrane protein</topology>
    </subcellularLocation>
</comment>
<dbReference type="FunFam" id="1.20.1110.10:FF:000023">
    <property type="entry name" value="Cation-transporting ATPase"/>
    <property type="match status" value="1"/>
</dbReference>
<evidence type="ECO:0000256" key="1">
    <source>
        <dbReference type="ARBA" id="ARBA00004141"/>
    </source>
</evidence>
<dbReference type="EC" id="7.2.2.-" evidence="13"/>
<comment type="catalytic activity">
    <reaction evidence="12 13">
        <text>ATP + H2O = ADP + phosphate + H(+)</text>
        <dbReference type="Rhea" id="RHEA:13065"/>
        <dbReference type="ChEBI" id="CHEBI:15377"/>
        <dbReference type="ChEBI" id="CHEBI:15378"/>
        <dbReference type="ChEBI" id="CHEBI:30616"/>
        <dbReference type="ChEBI" id="CHEBI:43474"/>
        <dbReference type="ChEBI" id="CHEBI:456216"/>
    </reaction>
</comment>
<feature type="domain" description="P5B-type ATPase N-terminal" evidence="15">
    <location>
        <begin position="97"/>
        <end position="203"/>
    </location>
</feature>
<evidence type="ECO:0000256" key="6">
    <source>
        <dbReference type="ARBA" id="ARBA00022741"/>
    </source>
</evidence>
<dbReference type="SUPFAM" id="SSF81660">
    <property type="entry name" value="Metal cation-transporting ATPase, ATP-binding domain N"/>
    <property type="match status" value="1"/>
</dbReference>
<dbReference type="Pfam" id="PF13246">
    <property type="entry name" value="Cation_ATPase"/>
    <property type="match status" value="1"/>
</dbReference>
<keyword evidence="7 13" id="KW-0067">ATP-binding</keyword>
<organism evidence="16 17">
    <name type="scientific">Caenorhabditis bovis</name>
    <dbReference type="NCBI Taxonomy" id="2654633"/>
    <lineage>
        <taxon>Eukaryota</taxon>
        <taxon>Metazoa</taxon>
        <taxon>Ecdysozoa</taxon>
        <taxon>Nematoda</taxon>
        <taxon>Chromadorea</taxon>
        <taxon>Rhabditida</taxon>
        <taxon>Rhabditina</taxon>
        <taxon>Rhabditomorpha</taxon>
        <taxon>Rhabditoidea</taxon>
        <taxon>Rhabditidae</taxon>
        <taxon>Peloderinae</taxon>
        <taxon>Caenorhabditis</taxon>
    </lineage>
</organism>
<dbReference type="InterPro" id="IPR059000">
    <property type="entry name" value="ATPase_P-type_domA"/>
</dbReference>
<proteinExistence type="inferred from homology"/>
<dbReference type="InterPro" id="IPR023214">
    <property type="entry name" value="HAD_sf"/>
</dbReference>
<dbReference type="NCBIfam" id="TIGR01657">
    <property type="entry name" value="P-ATPase-V"/>
    <property type="match status" value="1"/>
</dbReference>
<dbReference type="InterPro" id="IPR047819">
    <property type="entry name" value="P5A-ATPase_N"/>
</dbReference>
<dbReference type="SFLD" id="SFLDG00002">
    <property type="entry name" value="C1.7:_P-type_atpase_like"/>
    <property type="match status" value="1"/>
</dbReference>
<dbReference type="AlphaFoldDB" id="A0A8S1EKG7"/>
<dbReference type="Gene3D" id="1.20.1110.10">
    <property type="entry name" value="Calcium-transporting ATPase, transmembrane domain"/>
    <property type="match status" value="1"/>
</dbReference>
<dbReference type="InterPro" id="IPR023299">
    <property type="entry name" value="ATPase_P-typ_cyto_dom_N"/>
</dbReference>
<feature type="transmembrane region" description="Helical" evidence="13">
    <location>
        <begin position="1093"/>
        <end position="1112"/>
    </location>
</feature>
<name>A0A8S1EKG7_9PELO</name>
<evidence type="ECO:0000256" key="12">
    <source>
        <dbReference type="ARBA" id="ARBA00049360"/>
    </source>
</evidence>
<keyword evidence="6 13" id="KW-0547">Nucleotide-binding</keyword>
<evidence type="ECO:0000256" key="9">
    <source>
        <dbReference type="ARBA" id="ARBA00022967"/>
    </source>
</evidence>
<dbReference type="PROSITE" id="PS00154">
    <property type="entry name" value="ATPASE_E1_E2"/>
    <property type="match status" value="1"/>
</dbReference>
<evidence type="ECO:0000256" key="7">
    <source>
        <dbReference type="ARBA" id="ARBA00022840"/>
    </source>
</evidence>
<feature type="domain" description="P-type ATPase A" evidence="14">
    <location>
        <begin position="323"/>
        <end position="446"/>
    </location>
</feature>
<gene>
    <name evidence="16" type="ORF">CBOVIS_LOCUS3145</name>
</gene>
<dbReference type="PANTHER" id="PTHR45630">
    <property type="entry name" value="CATION-TRANSPORTING ATPASE-RELATED"/>
    <property type="match status" value="1"/>
</dbReference>
<dbReference type="PRINTS" id="PR00119">
    <property type="entry name" value="CATATPASE"/>
</dbReference>
<dbReference type="Pfam" id="PF00122">
    <property type="entry name" value="E1-E2_ATPase"/>
    <property type="match status" value="1"/>
</dbReference>
<evidence type="ECO:0000256" key="2">
    <source>
        <dbReference type="ARBA" id="ARBA00006000"/>
    </source>
</evidence>
<dbReference type="GO" id="GO:0005886">
    <property type="term" value="C:plasma membrane"/>
    <property type="evidence" value="ECO:0007669"/>
    <property type="project" value="UniProtKB-ARBA"/>
</dbReference>
<dbReference type="GO" id="GO:0006874">
    <property type="term" value="P:intracellular calcium ion homeostasis"/>
    <property type="evidence" value="ECO:0007669"/>
    <property type="project" value="TreeGrafter"/>
</dbReference>
<dbReference type="GO" id="GO:0019829">
    <property type="term" value="F:ATPase-coupled monoatomic cation transmembrane transporter activity"/>
    <property type="evidence" value="ECO:0007669"/>
    <property type="project" value="UniProtKB-UniRule"/>
</dbReference>
<sequence length="1244" mass="139636">MPSASLFNSYSRFLIANYWEEDIPVNANNVDWILRFTGKFDADNWLNIQTDLNLTINKMEHETQRLLDADHLNTDYQTALPRSMGATKNILKLLVGEEECKIYAFRETKARLIIFYLLSIFTLGIYRLLAHWNKKLLVYVRYVSCGHKEATVILIIDNHKTETLKNVKNEFCIDGASIPNNNGTVSKPQFLRSFTYRKIKYIWYEGEELWRNPADIDSNAPFKNFLSRVDDEYGLDGGEIPAKRVVYGYNTLAVKLTPLLKVLLVEVLSPFYIFQVLSVTLWYSDNYEYYASVIVVITTFSAAIAVYQTRVQEKKVHEMVGKPQKVSILREGQFLIVQSDEIVPGDLISLPAHSFILPCDALLMNGSVIVNEAMLTGESVPVTKVPLSGADDVGDDVRFSSEKHNRHTLFCGTTLLQTRYYGGKPVLALAIRTGFSTLKGQLVRSIMYPKPMDSQYMKDLFKFILLLTAIASLGFIYTITIMIIRGEPFKHILVRSLDIITIVVPPALPAAMSVGIINANIRLRKKDIYCISPSTINTCGQVNVVCFDKTGTLTEDGLNFHTLRGVKNVEGHPEFSKEFNEIEPKEMFEEGVDMNIINAAATCQSLTRIDGTLHGDPLDLILFLKSGWSMDEPVDKKNETELFDSVQPTVLKPPSTQSQYHFPNAEYSTIRQFTFSSALQRMSVIVSTPADGTAHKMHIYTKGSPEKILELCDPETVPKNYMETIDDYAQRGFRLISVASKNIEMNFAKAMKAPRDKIECDLQFLGLVVMENRLKTVTLSVINELFTSNIRSVMVTGDNLLTAMSVARESGIIRPTKKAFLITHDSNQKDYCGRTKLFMNESVSSSESDIDTDSVVREFDKKLHLQPSKYHLAIAGPTYSIISREYPELLDQLAAVCDVYARMAPDQKSGLIVSLQQIGYKVTMCGDGANDCAALKAADAGISLSDAEASIAAPFTSKTPDIRCVLEVIKEGRCALVTSFAVFKYMAAYSLNEFLTVMLLYWISTNITDGQFLYIDFILITVVAMFLGNTGPANKLSLIPPPSRLATLCSVCSVIGQLLINFGAQLIAVFITISQPWYTKYIEDEDHLNSYEGTALFAVSSFMYLAFAFVYSKGAPYRRPVFTNYALCGVTLIIGAVTLALVLWNETFINDLMGFQSIPSFGFRLLLIFISFAASGVSVLFEYFFVQGVVATYLERKLRTRKLRKQDPSLPLFERILSEIGEKPDWFELSLRQATVSKSNETNL</sequence>